<reference evidence="2" key="1">
    <citation type="journal article" date="2018" name="Genome Announc.">
        <title>Draft Genome Sequence of the Nitrogen-Fixing and Hormogonia-Inducing Cyanobacterium Nostoc cycadae Strain WK-1, Isolated from the Coralloid Roots of Cycas revoluta.</title>
        <authorList>
            <person name="Kanesaki Y."/>
            <person name="Hirose M."/>
            <person name="Hirose Y."/>
            <person name="Fujisawa T."/>
            <person name="Nakamura Y."/>
            <person name="Watanabe S."/>
            <person name="Matsunaga S."/>
            <person name="Uchida H."/>
            <person name="Murakami A."/>
        </authorList>
    </citation>
    <scope>NUCLEOTIDE SEQUENCE [LARGE SCALE GENOMIC DNA]</scope>
    <source>
        <strain evidence="2">WK-1</strain>
    </source>
</reference>
<dbReference type="AlphaFoldDB" id="A0A2H6LL34"/>
<organism evidence="1 2">
    <name type="scientific">Nostoc cycadae WK-1</name>
    <dbReference type="NCBI Taxonomy" id="1861711"/>
    <lineage>
        <taxon>Bacteria</taxon>
        <taxon>Bacillati</taxon>
        <taxon>Cyanobacteriota</taxon>
        <taxon>Cyanophyceae</taxon>
        <taxon>Nostocales</taxon>
        <taxon>Nostocaceae</taxon>
        <taxon>Nostoc</taxon>
    </lineage>
</organism>
<proteinExistence type="predicted"/>
<gene>
    <name evidence="1" type="ORF">NCWK1_3679</name>
</gene>
<dbReference type="Proteomes" id="UP000236527">
    <property type="component" value="Unassembled WGS sequence"/>
</dbReference>
<accession>A0A2H6LL34</accession>
<evidence type="ECO:0000313" key="2">
    <source>
        <dbReference type="Proteomes" id="UP000236527"/>
    </source>
</evidence>
<sequence>MEGVESTNFFQTHRLPPTQVESKPRVNSKAFDADKVEQYLKTMLISNEFPPPSMEEVARRLSCDRRAIFRHFRDLCSAISAKYIQYRKACYLENVEICCKEVRDITLKLHNLGQYPTEARVSEFMSKPGYLRNKIVRAALGQIRHELGI</sequence>
<comment type="caution">
    <text evidence="1">The sequence shown here is derived from an EMBL/GenBank/DDBJ whole genome shotgun (WGS) entry which is preliminary data.</text>
</comment>
<name>A0A2H6LL34_9NOSO</name>
<dbReference type="EMBL" id="BDGE01000062">
    <property type="protein sequence ID" value="GBE93914.1"/>
    <property type="molecule type" value="Genomic_DNA"/>
</dbReference>
<protein>
    <submittedName>
        <fullName evidence="1">TetR family transcriptional regulator</fullName>
    </submittedName>
</protein>
<evidence type="ECO:0000313" key="1">
    <source>
        <dbReference type="EMBL" id="GBE93914.1"/>
    </source>
</evidence>
<keyword evidence="2" id="KW-1185">Reference proteome</keyword>